<dbReference type="InterPro" id="IPR012337">
    <property type="entry name" value="RNaseH-like_sf"/>
</dbReference>
<dbReference type="PANTHER" id="PTHR42648">
    <property type="entry name" value="TRANSPOSASE, PUTATIVE-RELATED"/>
    <property type="match status" value="1"/>
</dbReference>
<evidence type="ECO:0000256" key="4">
    <source>
        <dbReference type="ARBA" id="ARBA00022801"/>
    </source>
</evidence>
<evidence type="ECO:0000256" key="8">
    <source>
        <dbReference type="ARBA" id="ARBA00022932"/>
    </source>
</evidence>
<feature type="domain" description="Reverse transcriptase Ty1/copia-type" evidence="13">
    <location>
        <begin position="419"/>
        <end position="527"/>
    </location>
</feature>
<dbReference type="InterPro" id="IPR039537">
    <property type="entry name" value="Retrotran_Ty1/copia-like"/>
</dbReference>
<feature type="domain" description="Retroviral polymerase SH3-like" evidence="14">
    <location>
        <begin position="158"/>
        <end position="213"/>
    </location>
</feature>
<keyword evidence="8" id="KW-0239">DNA-directed DNA polymerase</keyword>
<keyword evidence="1" id="KW-0540">Nuclease</keyword>
<accession>A0A6L2NB44</accession>
<keyword evidence="5" id="KW-0460">Magnesium</keyword>
<feature type="domain" description="Reverse transcriptase Ty1/copia-type" evidence="13">
    <location>
        <begin position="532"/>
        <end position="592"/>
    </location>
</feature>
<dbReference type="GO" id="GO:0015074">
    <property type="term" value="P:DNA integration"/>
    <property type="evidence" value="ECO:0007669"/>
    <property type="project" value="UniProtKB-KW"/>
</dbReference>
<dbReference type="GO" id="GO:0046872">
    <property type="term" value="F:metal ion binding"/>
    <property type="evidence" value="ECO:0007669"/>
    <property type="project" value="UniProtKB-KW"/>
</dbReference>
<evidence type="ECO:0000313" key="15">
    <source>
        <dbReference type="EMBL" id="GEU83388.1"/>
    </source>
</evidence>
<dbReference type="InterPro" id="IPR013103">
    <property type="entry name" value="RVT_2"/>
</dbReference>
<proteinExistence type="predicted"/>
<dbReference type="Pfam" id="PF25597">
    <property type="entry name" value="SH3_retrovirus"/>
    <property type="match status" value="1"/>
</dbReference>
<dbReference type="InterPro" id="IPR057670">
    <property type="entry name" value="SH3_retrovirus"/>
</dbReference>
<feature type="region of interest" description="Disordered" evidence="12">
    <location>
        <begin position="278"/>
        <end position="332"/>
    </location>
</feature>
<dbReference type="Pfam" id="PF07727">
    <property type="entry name" value="RVT_2"/>
    <property type="match status" value="2"/>
</dbReference>
<keyword evidence="10" id="KW-0511">Multifunctional enzyme</keyword>
<keyword evidence="11" id="KW-0175">Coiled coil</keyword>
<keyword evidence="3" id="KW-0255">Endonuclease</keyword>
<organism evidence="15">
    <name type="scientific">Tanacetum cinerariifolium</name>
    <name type="common">Dalmatian daisy</name>
    <name type="synonym">Chrysanthemum cinerariifolium</name>
    <dbReference type="NCBI Taxonomy" id="118510"/>
    <lineage>
        <taxon>Eukaryota</taxon>
        <taxon>Viridiplantae</taxon>
        <taxon>Streptophyta</taxon>
        <taxon>Embryophyta</taxon>
        <taxon>Tracheophyta</taxon>
        <taxon>Spermatophyta</taxon>
        <taxon>Magnoliopsida</taxon>
        <taxon>eudicotyledons</taxon>
        <taxon>Gunneridae</taxon>
        <taxon>Pentapetalae</taxon>
        <taxon>asterids</taxon>
        <taxon>campanulids</taxon>
        <taxon>Asterales</taxon>
        <taxon>Asteraceae</taxon>
        <taxon>Asteroideae</taxon>
        <taxon>Anthemideae</taxon>
        <taxon>Anthemidinae</taxon>
        <taxon>Tanacetum</taxon>
    </lineage>
</organism>
<dbReference type="GO" id="GO:0006310">
    <property type="term" value="P:DNA recombination"/>
    <property type="evidence" value="ECO:0007669"/>
    <property type="project" value="UniProtKB-KW"/>
</dbReference>
<evidence type="ECO:0000256" key="2">
    <source>
        <dbReference type="ARBA" id="ARBA00022723"/>
    </source>
</evidence>
<evidence type="ECO:0000256" key="12">
    <source>
        <dbReference type="SAM" id="MobiDB-lite"/>
    </source>
</evidence>
<evidence type="ECO:0000256" key="5">
    <source>
        <dbReference type="ARBA" id="ARBA00022842"/>
    </source>
</evidence>
<evidence type="ECO:0000256" key="1">
    <source>
        <dbReference type="ARBA" id="ARBA00022722"/>
    </source>
</evidence>
<evidence type="ECO:0000256" key="7">
    <source>
        <dbReference type="ARBA" id="ARBA00022918"/>
    </source>
</evidence>
<keyword evidence="8" id="KW-0808">Transferase</keyword>
<keyword evidence="6" id="KW-0229">DNA integration</keyword>
<gene>
    <name evidence="15" type="ORF">Tci_055366</name>
</gene>
<feature type="compositionally biased region" description="Basic and acidic residues" evidence="12">
    <location>
        <begin position="30"/>
        <end position="47"/>
    </location>
</feature>
<evidence type="ECO:0000256" key="9">
    <source>
        <dbReference type="ARBA" id="ARBA00023172"/>
    </source>
</evidence>
<dbReference type="GO" id="GO:0004519">
    <property type="term" value="F:endonuclease activity"/>
    <property type="evidence" value="ECO:0007669"/>
    <property type="project" value="UniProtKB-KW"/>
</dbReference>
<dbReference type="SUPFAM" id="SSF53098">
    <property type="entry name" value="Ribonuclease H-like"/>
    <property type="match status" value="1"/>
</dbReference>
<dbReference type="EMBL" id="BKCJ010008674">
    <property type="protein sequence ID" value="GEU83388.1"/>
    <property type="molecule type" value="Genomic_DNA"/>
</dbReference>
<protein>
    <recommendedName>
        <fullName evidence="16">Reverse transcriptase Ty1/copia-type domain-containing protein</fullName>
    </recommendedName>
</protein>
<reference evidence="15" key="1">
    <citation type="journal article" date="2019" name="Sci. Rep.">
        <title>Draft genome of Tanacetum cinerariifolium, the natural source of mosquito coil.</title>
        <authorList>
            <person name="Yamashiro T."/>
            <person name="Shiraishi A."/>
            <person name="Satake H."/>
            <person name="Nakayama K."/>
        </authorList>
    </citation>
    <scope>NUCLEOTIDE SEQUENCE</scope>
</reference>
<evidence type="ECO:0000256" key="11">
    <source>
        <dbReference type="SAM" id="Coils"/>
    </source>
</evidence>
<evidence type="ECO:0008006" key="16">
    <source>
        <dbReference type="Google" id="ProtNLM"/>
    </source>
</evidence>
<comment type="caution">
    <text evidence="15">The sequence shown here is derived from an EMBL/GenBank/DDBJ whole genome shotgun (WGS) entry which is preliminary data.</text>
</comment>
<feature type="compositionally biased region" description="Basic and acidic residues" evidence="12">
    <location>
        <begin position="289"/>
        <end position="329"/>
    </location>
</feature>
<keyword evidence="7" id="KW-0695">RNA-directed DNA polymerase</keyword>
<feature type="region of interest" description="Disordered" evidence="12">
    <location>
        <begin position="1"/>
        <end position="47"/>
    </location>
</feature>
<evidence type="ECO:0000259" key="13">
    <source>
        <dbReference type="Pfam" id="PF07727"/>
    </source>
</evidence>
<dbReference type="GO" id="GO:0003887">
    <property type="term" value="F:DNA-directed DNA polymerase activity"/>
    <property type="evidence" value="ECO:0007669"/>
    <property type="project" value="UniProtKB-KW"/>
</dbReference>
<evidence type="ECO:0000259" key="14">
    <source>
        <dbReference type="Pfam" id="PF25597"/>
    </source>
</evidence>
<sequence length="880" mass="100064">MPLKPDLSFITNLDESTDKPVASKPVVETSEAKTNDAKTSEAKPKEVRKNNGALIIEDWVFDSEDEDVPKPKIEKKTVKPIFDKIEIENLVDHMVKVIRCDNGTEFKNREMNQFYEMKVNTDCYVQNRVFVVKPHNKTPFELFHGRTPMLNFMRPFRCPVTILNTLDHLGKFIGKADEELFIGYSMNSKAFRVFNSRTRIVEENLHIRFSENTPNIVGSRPDWLFDIDALTRSMNHESIVTGIQSNGFAGTKASDKTGQASEKTSRVKDYILLPLRTTDLPFSQGPKSLQDDGSKPSSDDGKQDAEDPGNESKFDVSRIRREDHEKEFNVTHTNNIPTISSTLVNVDDLPDDANMPELEDIGIFDYEDDENVGAKADINILDTINLVSPILTTSIYKDHSIEQVIGDLHSATQTRRSSKNLEEHGAIGSKWVFRNKKDEKGIVIRNKARLVAQGHTQEERIDYDEVFSSVARIEAIRLFLAYASFKDFMVYQMDVKSSFLYGKIKEEVYVCPPPGFEDTDFPDRVYKEMCIAFEKLMHKKFQMSSMGELTFFLGLQLKQKDDGIFISQDKYVVEILEKFGLTTVKTASTPMETQKPLLKDEDGEEVDVHIDQTSLIRDCNEKKLIQMVKIHTDKNVADFLTKAFDDDKLVRAATTASILEAEQDNSNIIKTQSKATLNEPSFHRTSSGSGLRCQETIGVLLLKLEDQGRINDEEMFDAGILEGEEVFTEKAVPKKGVEVSTAGNKVTTISNNGKAKMIKEPMKPKKKEQIKIDEETALRLQAKFNEEARLLREQAKKEQEANDALTKTRDDIQAKIDADYQLTEQMQAEKRVELTDAGKATLFAQLLKKRRTYFTAKRAKEKRNKPPTQAQQKKILCTYL</sequence>
<dbReference type="AlphaFoldDB" id="A0A6L2NB44"/>
<keyword evidence="9" id="KW-0233">DNA recombination</keyword>
<evidence type="ECO:0000256" key="3">
    <source>
        <dbReference type="ARBA" id="ARBA00022759"/>
    </source>
</evidence>
<dbReference type="GO" id="GO:0003964">
    <property type="term" value="F:RNA-directed DNA polymerase activity"/>
    <property type="evidence" value="ECO:0007669"/>
    <property type="project" value="UniProtKB-KW"/>
</dbReference>
<evidence type="ECO:0000256" key="10">
    <source>
        <dbReference type="ARBA" id="ARBA00023268"/>
    </source>
</evidence>
<keyword evidence="4" id="KW-0378">Hydrolase</keyword>
<dbReference type="GO" id="GO:0016787">
    <property type="term" value="F:hydrolase activity"/>
    <property type="evidence" value="ECO:0007669"/>
    <property type="project" value="UniProtKB-KW"/>
</dbReference>
<dbReference type="PANTHER" id="PTHR42648:SF11">
    <property type="entry name" value="TRANSPOSON TY4-P GAG-POL POLYPROTEIN"/>
    <property type="match status" value="1"/>
</dbReference>
<name>A0A6L2NB44_TANCI</name>
<keyword evidence="8" id="KW-0548">Nucleotidyltransferase</keyword>
<evidence type="ECO:0000256" key="6">
    <source>
        <dbReference type="ARBA" id="ARBA00022908"/>
    </source>
</evidence>
<keyword evidence="2" id="KW-0479">Metal-binding</keyword>
<feature type="coiled-coil region" evidence="11">
    <location>
        <begin position="781"/>
        <end position="815"/>
    </location>
</feature>